<evidence type="ECO:0000313" key="18">
    <source>
        <dbReference type="Ensembl" id="ENSPNAP00000034509.2"/>
    </source>
</evidence>
<comment type="pathway">
    <text evidence="2">Protein modification; protein lipoylation via exogenous pathway; protein N(6)-(lipoyl)lysine from lipoate: step 2/2.</text>
</comment>
<evidence type="ECO:0000256" key="6">
    <source>
        <dbReference type="ARBA" id="ARBA00023128"/>
    </source>
</evidence>
<comment type="catalytic activity">
    <reaction evidence="9">
        <text>(R)-lipoyl-5'-AMP + L-lysyl-[lipoyl-carrier protein] = N(6)-[(R)-lipoyl]-L-lysyl-[lipoyl-carrier protein] + AMP + 2 H(+)</text>
        <dbReference type="Rhea" id="RHEA:20473"/>
        <dbReference type="Rhea" id="RHEA-COMP:10500"/>
        <dbReference type="Rhea" id="RHEA-COMP:10502"/>
        <dbReference type="ChEBI" id="CHEBI:15378"/>
        <dbReference type="ChEBI" id="CHEBI:29969"/>
        <dbReference type="ChEBI" id="CHEBI:83091"/>
        <dbReference type="ChEBI" id="CHEBI:83099"/>
        <dbReference type="ChEBI" id="CHEBI:456215"/>
    </reaction>
</comment>
<proteinExistence type="inferred from homology"/>
<comment type="catalytic activity">
    <reaction evidence="8">
        <text>N(6)-[(R)-lipoyl]-L-lysyl-[glycine-cleavage complex H protein] + L-lysyl-[lipoyl-carrier protein] = L-lysyl-[glycine-cleavage complex H protein] + N(6)-[(R)-lipoyl]-L-lysyl-[lipoyl-carrier protein]</text>
        <dbReference type="Rhea" id="RHEA:16413"/>
        <dbReference type="Rhea" id="RHEA-COMP:10494"/>
        <dbReference type="Rhea" id="RHEA-COMP:10500"/>
        <dbReference type="Rhea" id="RHEA-COMP:10501"/>
        <dbReference type="Rhea" id="RHEA-COMP:10502"/>
        <dbReference type="ChEBI" id="CHEBI:29969"/>
        <dbReference type="ChEBI" id="CHEBI:83099"/>
        <dbReference type="EC" id="2.3.1.200"/>
    </reaction>
    <physiologicalReaction direction="left-to-right" evidence="8">
        <dbReference type="Rhea" id="RHEA:16414"/>
    </physiologicalReaction>
</comment>
<evidence type="ECO:0000313" key="19">
    <source>
        <dbReference type="Proteomes" id="UP001501920"/>
    </source>
</evidence>
<evidence type="ECO:0000256" key="16">
    <source>
        <dbReference type="ARBA" id="ARBA00083292"/>
    </source>
</evidence>
<evidence type="ECO:0000256" key="8">
    <source>
        <dbReference type="ARBA" id="ARBA00051275"/>
    </source>
</evidence>
<organism evidence="18 19">
    <name type="scientific">Pygocentrus nattereri</name>
    <name type="common">Red-bellied piranha</name>
    <dbReference type="NCBI Taxonomy" id="42514"/>
    <lineage>
        <taxon>Eukaryota</taxon>
        <taxon>Metazoa</taxon>
        <taxon>Chordata</taxon>
        <taxon>Craniata</taxon>
        <taxon>Vertebrata</taxon>
        <taxon>Euteleostomi</taxon>
        <taxon>Actinopterygii</taxon>
        <taxon>Neopterygii</taxon>
        <taxon>Teleostei</taxon>
        <taxon>Ostariophysi</taxon>
        <taxon>Characiformes</taxon>
        <taxon>Characoidei</taxon>
        <taxon>Pygocentrus</taxon>
    </lineage>
</organism>
<dbReference type="GeneTree" id="ENSGT00390000008846"/>
<evidence type="ECO:0000256" key="10">
    <source>
        <dbReference type="ARBA" id="ARBA00055110"/>
    </source>
</evidence>
<dbReference type="PROSITE" id="PS51733">
    <property type="entry name" value="BPL_LPL_CATALYTIC"/>
    <property type="match status" value="1"/>
</dbReference>
<dbReference type="SUPFAM" id="SSF55681">
    <property type="entry name" value="Class II aaRS and biotin synthetases"/>
    <property type="match status" value="1"/>
</dbReference>
<dbReference type="AlphaFoldDB" id="A0A3B4EGT8"/>
<dbReference type="STRING" id="42514.ENSPNAP00000034509"/>
<dbReference type="GO" id="GO:0017118">
    <property type="term" value="F:lipoyltransferase activity"/>
    <property type="evidence" value="ECO:0007669"/>
    <property type="project" value="TreeGrafter"/>
</dbReference>
<dbReference type="InterPro" id="IPR045864">
    <property type="entry name" value="aa-tRNA-synth_II/BPL/LPL"/>
</dbReference>
<evidence type="ECO:0000256" key="1">
    <source>
        <dbReference type="ARBA" id="ARBA00004173"/>
    </source>
</evidence>
<dbReference type="CDD" id="cd16443">
    <property type="entry name" value="LplA"/>
    <property type="match status" value="1"/>
</dbReference>
<keyword evidence="19" id="KW-1185">Reference proteome</keyword>
<evidence type="ECO:0000259" key="17">
    <source>
        <dbReference type="PROSITE" id="PS51733"/>
    </source>
</evidence>
<dbReference type="Gene3D" id="3.30.390.50">
    <property type="entry name" value="CO dehydrogenase flavoprotein, C-terminal domain"/>
    <property type="match status" value="1"/>
</dbReference>
<dbReference type="Gene3D" id="3.30.930.10">
    <property type="entry name" value="Bira Bifunctional Protein, Domain 2"/>
    <property type="match status" value="1"/>
</dbReference>
<protein>
    <recommendedName>
        <fullName evidence="12">Lipoyl amidotransferase LIPT1, mitochondrial</fullName>
        <ecNumber evidence="11">2.3.1.200</ecNumber>
    </recommendedName>
    <alternativeName>
        <fullName evidence="15">Lipoate biosynthesis protein</fullName>
    </alternativeName>
    <alternativeName>
        <fullName evidence="13">Lipoate-protein ligase</fullName>
    </alternativeName>
    <alternativeName>
        <fullName evidence="16">Lipoyl ligase</fullName>
    </alternativeName>
    <alternativeName>
        <fullName evidence="14">Lipoyltransferase 1</fullName>
    </alternativeName>
</protein>
<dbReference type="NCBIfam" id="TIGR00545">
    <property type="entry name" value="lipoyltrans"/>
    <property type="match status" value="1"/>
</dbReference>
<dbReference type="EC" id="2.3.1.200" evidence="11"/>
<evidence type="ECO:0000256" key="5">
    <source>
        <dbReference type="ARBA" id="ARBA00022946"/>
    </source>
</evidence>
<dbReference type="GO" id="GO:0009249">
    <property type="term" value="P:protein lipoylation"/>
    <property type="evidence" value="ECO:0007669"/>
    <property type="project" value="InterPro"/>
</dbReference>
<dbReference type="Proteomes" id="UP001501920">
    <property type="component" value="Chromosome 12"/>
</dbReference>
<evidence type="ECO:0000256" key="15">
    <source>
        <dbReference type="ARBA" id="ARBA00081636"/>
    </source>
</evidence>
<evidence type="ECO:0000256" key="7">
    <source>
        <dbReference type="ARBA" id="ARBA00023315"/>
    </source>
</evidence>
<accession>A0A3B4EGT8</accession>
<comment type="similarity">
    <text evidence="3">Belongs to the LplA family.</text>
</comment>
<dbReference type="FunFam" id="3.30.390.50:FF:000005">
    <property type="entry name" value="Lipoyltransferase 1, mitochondrial"/>
    <property type="match status" value="1"/>
</dbReference>
<evidence type="ECO:0000256" key="11">
    <source>
        <dbReference type="ARBA" id="ARBA00066356"/>
    </source>
</evidence>
<dbReference type="Pfam" id="PF21948">
    <property type="entry name" value="LplA-B_cat"/>
    <property type="match status" value="1"/>
</dbReference>
<evidence type="ECO:0000256" key="9">
    <source>
        <dbReference type="ARBA" id="ARBA00052428"/>
    </source>
</evidence>
<dbReference type="UniPathway" id="UPA00537">
    <property type="reaction ID" value="UER00595"/>
</dbReference>
<dbReference type="FunFam" id="3.30.930.10:FF:000045">
    <property type="entry name" value="lipoyltransferase 1, mitochondrial"/>
    <property type="match status" value="1"/>
</dbReference>
<evidence type="ECO:0000256" key="3">
    <source>
        <dbReference type="ARBA" id="ARBA00008242"/>
    </source>
</evidence>
<dbReference type="PANTHER" id="PTHR12561">
    <property type="entry name" value="LIPOATE-PROTEIN LIGASE"/>
    <property type="match status" value="1"/>
</dbReference>
<dbReference type="GO" id="GO:0005739">
    <property type="term" value="C:mitochondrion"/>
    <property type="evidence" value="ECO:0007669"/>
    <property type="project" value="UniProtKB-SubCell"/>
</dbReference>
<reference evidence="18" key="3">
    <citation type="submission" date="2025-09" db="UniProtKB">
        <authorList>
            <consortium name="Ensembl"/>
        </authorList>
    </citation>
    <scope>IDENTIFICATION</scope>
</reference>
<reference evidence="18 19" key="1">
    <citation type="submission" date="2020-10" db="EMBL/GenBank/DDBJ databases">
        <title>Pygocentrus nattereri (red-bellied piranha) genome, fPygNat1, primary haplotype.</title>
        <authorList>
            <person name="Myers G."/>
            <person name="Meyer A."/>
            <person name="Karagic N."/>
            <person name="Pippel M."/>
            <person name="Winkler S."/>
            <person name="Tracey A."/>
            <person name="Wood J."/>
            <person name="Formenti G."/>
            <person name="Howe K."/>
            <person name="Fedrigo O."/>
            <person name="Jarvis E.D."/>
        </authorList>
    </citation>
    <scope>NUCLEOTIDE SEQUENCE [LARGE SCALE GENOMIC DNA]</scope>
</reference>
<dbReference type="OMA" id="RYQNWDW"/>
<keyword evidence="7" id="KW-0012">Acyltransferase</keyword>
<evidence type="ECO:0000256" key="4">
    <source>
        <dbReference type="ARBA" id="ARBA00022679"/>
    </source>
</evidence>
<evidence type="ECO:0000256" key="14">
    <source>
        <dbReference type="ARBA" id="ARBA00079837"/>
    </source>
</evidence>
<dbReference type="Ensembl" id="ENSPNAT00000038578.2">
    <property type="protein sequence ID" value="ENSPNAP00000034509.2"/>
    <property type="gene ID" value="ENSPNAG00000023826.2"/>
</dbReference>
<name>A0A3B4EGT8_PYGNA</name>
<feature type="domain" description="BPL/LPL catalytic" evidence="17">
    <location>
        <begin position="47"/>
        <end position="233"/>
    </location>
</feature>
<dbReference type="InterPro" id="IPR004562">
    <property type="entry name" value="LipoylTrfase_LipoateP_Ligase"/>
</dbReference>
<keyword evidence="6" id="KW-0496">Mitochondrion</keyword>
<evidence type="ECO:0000256" key="12">
    <source>
        <dbReference type="ARBA" id="ARBA00071354"/>
    </source>
</evidence>
<keyword evidence="4" id="KW-0808">Transferase</keyword>
<comment type="subcellular location">
    <subcellularLocation>
        <location evidence="1">Mitochondrion</location>
    </subcellularLocation>
</comment>
<evidence type="ECO:0000256" key="2">
    <source>
        <dbReference type="ARBA" id="ARBA00005085"/>
    </source>
</evidence>
<dbReference type="InterPro" id="IPR004143">
    <property type="entry name" value="BPL_LPL_catalytic"/>
</dbReference>
<dbReference type="PANTHER" id="PTHR12561:SF3">
    <property type="entry name" value="LIPOYLTRANSFERASE 1, MITOCHONDRIAL"/>
    <property type="match status" value="1"/>
</dbReference>
<reference evidence="18" key="2">
    <citation type="submission" date="2025-08" db="UniProtKB">
        <authorList>
            <consortium name="Ensembl"/>
        </authorList>
    </citation>
    <scope>IDENTIFICATION</scope>
</reference>
<sequence>MALVKKNSTLKEYFEDAWKAGIVLKSASTDVFQNLALEDWIHEHIDVQQRSALLMWRNSSAVVIGRHQNPWQECNLNLMRSMGIPLARRRSGGGTVFHDLGNINLTFFTSKKKYDRHRNLRVVTGALKDLRPDLDVSATDRFDIVLNGVYKISGTAAKLGRTAAYHHCTLLCSSDRSLLSSVLQTNCKGIKSNATPSVPSPVKNLQDEDPSLDPSAIMGAMASRYCAEFGFDSPVITVDPSVEQLMPGIQKMAADLQAWEWVYGRTPKFSICTSFMAEGANIGLDMDIKNGIVEKCAMDIPHHWLPPEVGKELCSALMGIRFCPSEVAAVVAALMRTASRAPDLAKKTQSLYENVVAVM</sequence>
<keyword evidence="5" id="KW-0809">Transit peptide</keyword>
<evidence type="ECO:0000256" key="13">
    <source>
        <dbReference type="ARBA" id="ARBA00077230"/>
    </source>
</evidence>
<comment type="function">
    <text evidence="10">Lipoyl amidotransferase that catalyzes the transfer of lipoyl moieties from lipoyl-protein H of the glycine cleavage system (lipoyl-GCSH) to E2 subunits of the pyruvate dehydrogenase complex (PDCE2). Unable to catalyze the transfer of octanoyl from octanoyl-GCSH to PDCE2. In vitro, it is also able to catalyze the transfer of the lipoyl group from lipoyl-AMP to the specific lysine residue of lipoyl domains of lipoate-dependent enzymes but this reaction may not be physiologically relevant.</text>
</comment>